<evidence type="ECO:0000313" key="3">
    <source>
        <dbReference type="Proteomes" id="UP001557470"/>
    </source>
</evidence>
<sequence>MASSSDDVQSSTTGQFNRSLPVNRRPAGVKNLRIYGVPEEVDTDSRPESPASVETTQTHTYSPTVPMENIWDTWRHNFPLRATDQTGRNFPMGCI</sequence>
<name>A0ABD0XF74_UMBPY</name>
<reference evidence="2 3" key="1">
    <citation type="submission" date="2024-06" db="EMBL/GenBank/DDBJ databases">
        <authorList>
            <person name="Pan Q."/>
            <person name="Wen M."/>
            <person name="Jouanno E."/>
            <person name="Zahm M."/>
            <person name="Klopp C."/>
            <person name="Cabau C."/>
            <person name="Louis A."/>
            <person name="Berthelot C."/>
            <person name="Parey E."/>
            <person name="Roest Crollius H."/>
            <person name="Montfort J."/>
            <person name="Robinson-Rechavi M."/>
            <person name="Bouchez O."/>
            <person name="Lampietro C."/>
            <person name="Lopez Roques C."/>
            <person name="Donnadieu C."/>
            <person name="Postlethwait J."/>
            <person name="Bobe J."/>
            <person name="Verreycken H."/>
            <person name="Guiguen Y."/>
        </authorList>
    </citation>
    <scope>NUCLEOTIDE SEQUENCE [LARGE SCALE GENOMIC DNA]</scope>
    <source>
        <strain evidence="2">Up_M1</strain>
        <tissue evidence="2">Testis</tissue>
    </source>
</reference>
<dbReference type="AlphaFoldDB" id="A0ABD0XF74"/>
<feature type="region of interest" description="Disordered" evidence="1">
    <location>
        <begin position="1"/>
        <end position="66"/>
    </location>
</feature>
<comment type="caution">
    <text evidence="2">The sequence shown here is derived from an EMBL/GenBank/DDBJ whole genome shotgun (WGS) entry which is preliminary data.</text>
</comment>
<proteinExistence type="predicted"/>
<feature type="compositionally biased region" description="Polar residues" evidence="1">
    <location>
        <begin position="1"/>
        <end position="20"/>
    </location>
</feature>
<dbReference type="Proteomes" id="UP001557470">
    <property type="component" value="Unassembled WGS sequence"/>
</dbReference>
<keyword evidence="3" id="KW-1185">Reference proteome</keyword>
<feature type="non-terminal residue" evidence="2">
    <location>
        <position position="95"/>
    </location>
</feature>
<evidence type="ECO:0000313" key="2">
    <source>
        <dbReference type="EMBL" id="KAL1007559.1"/>
    </source>
</evidence>
<protein>
    <submittedName>
        <fullName evidence="2">Uncharacterized protein</fullName>
    </submittedName>
</protein>
<evidence type="ECO:0000256" key="1">
    <source>
        <dbReference type="SAM" id="MobiDB-lite"/>
    </source>
</evidence>
<feature type="compositionally biased region" description="Polar residues" evidence="1">
    <location>
        <begin position="52"/>
        <end position="63"/>
    </location>
</feature>
<dbReference type="EMBL" id="JAGEUA010000002">
    <property type="protein sequence ID" value="KAL1007559.1"/>
    <property type="molecule type" value="Genomic_DNA"/>
</dbReference>
<organism evidence="2 3">
    <name type="scientific">Umbra pygmaea</name>
    <name type="common">Eastern mudminnow</name>
    <dbReference type="NCBI Taxonomy" id="75934"/>
    <lineage>
        <taxon>Eukaryota</taxon>
        <taxon>Metazoa</taxon>
        <taxon>Chordata</taxon>
        <taxon>Craniata</taxon>
        <taxon>Vertebrata</taxon>
        <taxon>Euteleostomi</taxon>
        <taxon>Actinopterygii</taxon>
        <taxon>Neopterygii</taxon>
        <taxon>Teleostei</taxon>
        <taxon>Protacanthopterygii</taxon>
        <taxon>Esociformes</taxon>
        <taxon>Umbridae</taxon>
        <taxon>Umbra</taxon>
    </lineage>
</organism>
<gene>
    <name evidence="2" type="ORF">UPYG_G00088370</name>
</gene>
<accession>A0ABD0XF74</accession>